<gene>
    <name evidence="4" type="ORF">ENL19_00540</name>
</gene>
<dbReference type="Gene3D" id="3.50.50.60">
    <property type="entry name" value="FAD/NAD(P)-binding domain"/>
    <property type="match status" value="1"/>
</dbReference>
<evidence type="ECO:0000313" key="4">
    <source>
        <dbReference type="EMBL" id="HHE04529.1"/>
    </source>
</evidence>
<evidence type="ECO:0000256" key="1">
    <source>
        <dbReference type="ARBA" id="ARBA00023002"/>
    </source>
</evidence>
<dbReference type="GO" id="GO:0005737">
    <property type="term" value="C:cytoplasm"/>
    <property type="evidence" value="ECO:0007669"/>
    <property type="project" value="TreeGrafter"/>
</dbReference>
<dbReference type="InterPro" id="IPR006076">
    <property type="entry name" value="FAD-dep_OxRdtase"/>
</dbReference>
<name>A0A7C5HJ49_UNCW3</name>
<protein>
    <submittedName>
        <fullName evidence="4">FAD-binding oxidoreductase</fullName>
    </submittedName>
</protein>
<keyword evidence="2" id="KW-0812">Transmembrane</keyword>
<sequence length="408" mass="45630">MSEKLIIIGGGIIGGSILYNLYKDGYKGKTIVIEKLDALGQGSTSLCAGGVRNIWSTLVNMKLTSYSLKKFNEYDKELGMAVGFDQRGYLFNYYEDDFKKISAFKPNWDRSGVRTELLKPEEIEKMITGLHTGLDHLDNETVDMLELKPIAGGLLGLDCGLINSTAVAVGYFEMVNKMHKDKVELKLNTEVKSLIIEGETVRGIITEKGEKIYSDIVIVAAGAWTKKLLEDSGIPEEQNIPMYPLKRMLFVVQPPKSNLNIEKIPFTIIDKGIYFRPEAGNLLVGKAKEDEKPGFDTAPERSYYEDFINLYMQSRLEGSEYCRIESMWGGLYAHNYKDKNGIVSFHPDYKGLFIAAAFSGHGVMEAPGIGKSVSEMILNGNPVTIPEVKALDFKRFRENKLIVETIVI</sequence>
<dbReference type="EMBL" id="DRTB01000038">
    <property type="protein sequence ID" value="HHE04529.1"/>
    <property type="molecule type" value="Genomic_DNA"/>
</dbReference>
<keyword evidence="2" id="KW-0472">Membrane</keyword>
<evidence type="ECO:0000256" key="2">
    <source>
        <dbReference type="SAM" id="Phobius"/>
    </source>
</evidence>
<dbReference type="InterPro" id="IPR036188">
    <property type="entry name" value="FAD/NAD-bd_sf"/>
</dbReference>
<dbReference type="PANTHER" id="PTHR13847">
    <property type="entry name" value="SARCOSINE DEHYDROGENASE-RELATED"/>
    <property type="match status" value="1"/>
</dbReference>
<feature type="transmembrane region" description="Helical" evidence="2">
    <location>
        <begin position="6"/>
        <end position="22"/>
    </location>
</feature>
<dbReference type="Pfam" id="PF01266">
    <property type="entry name" value="DAO"/>
    <property type="match status" value="1"/>
</dbReference>
<accession>A0A7C5HJ49</accession>
<dbReference type="PANTHER" id="PTHR13847:SF287">
    <property type="entry name" value="FAD-DEPENDENT OXIDOREDUCTASE DOMAIN-CONTAINING PROTEIN 1"/>
    <property type="match status" value="1"/>
</dbReference>
<keyword evidence="1" id="KW-0560">Oxidoreductase</keyword>
<dbReference type="Gene3D" id="3.30.9.10">
    <property type="entry name" value="D-Amino Acid Oxidase, subunit A, domain 2"/>
    <property type="match status" value="1"/>
</dbReference>
<dbReference type="SUPFAM" id="SSF51905">
    <property type="entry name" value="FAD/NAD(P)-binding domain"/>
    <property type="match status" value="1"/>
</dbReference>
<dbReference type="AlphaFoldDB" id="A0A7C5HJ49"/>
<evidence type="ECO:0000259" key="3">
    <source>
        <dbReference type="Pfam" id="PF01266"/>
    </source>
</evidence>
<feature type="domain" description="FAD dependent oxidoreductase" evidence="3">
    <location>
        <begin position="5"/>
        <end position="376"/>
    </location>
</feature>
<keyword evidence="2" id="KW-1133">Transmembrane helix</keyword>
<dbReference type="Proteomes" id="UP000886110">
    <property type="component" value="Unassembled WGS sequence"/>
</dbReference>
<proteinExistence type="predicted"/>
<comment type="caution">
    <text evidence="4">The sequence shown here is derived from an EMBL/GenBank/DDBJ whole genome shotgun (WGS) entry which is preliminary data.</text>
</comment>
<dbReference type="GO" id="GO:0016491">
    <property type="term" value="F:oxidoreductase activity"/>
    <property type="evidence" value="ECO:0007669"/>
    <property type="project" value="UniProtKB-KW"/>
</dbReference>
<organism evidence="4">
    <name type="scientific">candidate division WOR-3 bacterium</name>
    <dbReference type="NCBI Taxonomy" id="2052148"/>
    <lineage>
        <taxon>Bacteria</taxon>
        <taxon>Bacteria division WOR-3</taxon>
    </lineage>
</organism>
<reference evidence="4" key="1">
    <citation type="journal article" date="2020" name="mSystems">
        <title>Genome- and Community-Level Interaction Insights into Carbon Utilization and Element Cycling Functions of Hydrothermarchaeota in Hydrothermal Sediment.</title>
        <authorList>
            <person name="Zhou Z."/>
            <person name="Liu Y."/>
            <person name="Xu W."/>
            <person name="Pan J."/>
            <person name="Luo Z.H."/>
            <person name="Li M."/>
        </authorList>
    </citation>
    <scope>NUCLEOTIDE SEQUENCE [LARGE SCALE GENOMIC DNA]</scope>
    <source>
        <strain evidence="4">HyVt-74</strain>
    </source>
</reference>